<sequence length="447" mass="50656">MLFRTGGLKAIIDDRWEKMGGLSCLCFPRRRKVNPNDNGVSEEQNNLKPPDAVSAPTVQKVNDELPGQSPEKSQTKTTEQESRTKPLKVDNPPDTIVRKQREFSYQELVKATRNFREDAFLGEGGFGQVYKGKLENPNQVVAVKKLCHDGLQGNKEFQVEITMLSLVCHPNIVTLIGYCSESDKQLLVYEFMPLGSLEDHLHDPKPNMKPLDWNTRMKIAVGTARGLDYLHNHCEPRIIYRDMKSANILLGEGYHPKISDLGLAKFGPLGDKSYVSTRVMGTMGYCAPEYGFTGHLTIKSDTYSFGVVLLELVTGRQALDRTKEGGQYLIEWAKPMLMDKRRYVKLADPQMKGEFMQRPVRKAVEVALMCMDDDHEKRPDMNEVVDALDFVASLSDPNAGTNQRRQSKLIANEDSGDDEDDMFKEEDEDERAKAIAEAKMWGERYRH</sequence>
<comment type="caution">
    <text evidence="1">The sequence shown here is derived from an EMBL/GenBank/DDBJ whole genome shotgun (WGS) entry which is preliminary data.</text>
</comment>
<dbReference type="EMBL" id="CM042049">
    <property type="protein sequence ID" value="KAI3748160.1"/>
    <property type="molecule type" value="Genomic_DNA"/>
</dbReference>
<accession>A0ACB9DNU7</accession>
<proteinExistence type="predicted"/>
<organism evidence="1 2">
    <name type="scientific">Arctium lappa</name>
    <name type="common">Greater burdock</name>
    <name type="synonym">Lappa major</name>
    <dbReference type="NCBI Taxonomy" id="4217"/>
    <lineage>
        <taxon>Eukaryota</taxon>
        <taxon>Viridiplantae</taxon>
        <taxon>Streptophyta</taxon>
        <taxon>Embryophyta</taxon>
        <taxon>Tracheophyta</taxon>
        <taxon>Spermatophyta</taxon>
        <taxon>Magnoliopsida</taxon>
        <taxon>eudicotyledons</taxon>
        <taxon>Gunneridae</taxon>
        <taxon>Pentapetalae</taxon>
        <taxon>asterids</taxon>
        <taxon>campanulids</taxon>
        <taxon>Asterales</taxon>
        <taxon>Asteraceae</taxon>
        <taxon>Carduoideae</taxon>
        <taxon>Cardueae</taxon>
        <taxon>Arctiinae</taxon>
        <taxon>Arctium</taxon>
    </lineage>
</organism>
<name>A0ACB9DNU7_ARCLA</name>
<dbReference type="Proteomes" id="UP001055879">
    <property type="component" value="Linkage Group LG03"/>
</dbReference>
<reference evidence="1 2" key="2">
    <citation type="journal article" date="2022" name="Mol. Ecol. Resour.">
        <title>The genomes of chicory, endive, great burdock and yacon provide insights into Asteraceae paleo-polyploidization history and plant inulin production.</title>
        <authorList>
            <person name="Fan W."/>
            <person name="Wang S."/>
            <person name="Wang H."/>
            <person name="Wang A."/>
            <person name="Jiang F."/>
            <person name="Liu H."/>
            <person name="Zhao H."/>
            <person name="Xu D."/>
            <person name="Zhang Y."/>
        </authorList>
    </citation>
    <scope>NUCLEOTIDE SEQUENCE [LARGE SCALE GENOMIC DNA]</scope>
    <source>
        <strain evidence="2">cv. Niubang</strain>
    </source>
</reference>
<gene>
    <name evidence="1" type="ORF">L6452_11065</name>
</gene>
<keyword evidence="2" id="KW-1185">Reference proteome</keyword>
<reference evidence="2" key="1">
    <citation type="journal article" date="2022" name="Mol. Ecol. Resour.">
        <title>The genomes of chicory, endive, great burdock and yacon provide insights into Asteraceae palaeo-polyploidization history and plant inulin production.</title>
        <authorList>
            <person name="Fan W."/>
            <person name="Wang S."/>
            <person name="Wang H."/>
            <person name="Wang A."/>
            <person name="Jiang F."/>
            <person name="Liu H."/>
            <person name="Zhao H."/>
            <person name="Xu D."/>
            <person name="Zhang Y."/>
        </authorList>
    </citation>
    <scope>NUCLEOTIDE SEQUENCE [LARGE SCALE GENOMIC DNA]</scope>
    <source>
        <strain evidence="2">cv. Niubang</strain>
    </source>
</reference>
<evidence type="ECO:0000313" key="2">
    <source>
        <dbReference type="Proteomes" id="UP001055879"/>
    </source>
</evidence>
<evidence type="ECO:0000313" key="1">
    <source>
        <dbReference type="EMBL" id="KAI3748160.1"/>
    </source>
</evidence>
<protein>
    <submittedName>
        <fullName evidence="1">Uncharacterized protein</fullName>
    </submittedName>
</protein>